<dbReference type="GO" id="GO:0032259">
    <property type="term" value="P:methylation"/>
    <property type="evidence" value="ECO:0007669"/>
    <property type="project" value="UniProtKB-KW"/>
</dbReference>
<keyword evidence="3" id="KW-0489">Methyltransferase</keyword>
<dbReference type="InterPro" id="IPR048647">
    <property type="entry name" value="RlmA_N"/>
</dbReference>
<comment type="caution">
    <text evidence="3">The sequence shown here is derived from an EMBL/GenBank/DDBJ whole genome shotgun (WGS) entry which is preliminary data.</text>
</comment>
<dbReference type="Proteomes" id="UP000709336">
    <property type="component" value="Unassembled WGS sequence"/>
</dbReference>
<name>A0ABX1QYR8_9ALTE</name>
<dbReference type="GO" id="GO:0008168">
    <property type="term" value="F:methyltransferase activity"/>
    <property type="evidence" value="ECO:0007669"/>
    <property type="project" value="UniProtKB-KW"/>
</dbReference>
<reference evidence="3 4" key="1">
    <citation type="submission" date="2020-03" db="EMBL/GenBank/DDBJ databases">
        <title>Alteromonas ponticola sp. nov., isolated from seawater.</title>
        <authorList>
            <person name="Yoon J.-H."/>
            <person name="Kim Y.-O."/>
        </authorList>
    </citation>
    <scope>NUCLEOTIDE SEQUENCE [LARGE SCALE GENOMIC DNA]</scope>
    <source>
        <strain evidence="3 4">MYP5</strain>
    </source>
</reference>
<dbReference type="EMBL" id="JAATNW010000001">
    <property type="protein sequence ID" value="NMH58486.1"/>
    <property type="molecule type" value="Genomic_DNA"/>
</dbReference>
<dbReference type="PANTHER" id="PTHR43460:SF1">
    <property type="entry name" value="METHYLTRANSFERASE TYPE 11 DOMAIN-CONTAINING PROTEIN"/>
    <property type="match status" value="1"/>
</dbReference>
<feature type="domain" description="Methyltransferase" evidence="1">
    <location>
        <begin position="89"/>
        <end position="213"/>
    </location>
</feature>
<keyword evidence="3" id="KW-0808">Transferase</keyword>
<dbReference type="SUPFAM" id="SSF53335">
    <property type="entry name" value="S-adenosyl-L-methionine-dependent methyltransferases"/>
    <property type="match status" value="1"/>
</dbReference>
<proteinExistence type="predicted"/>
<dbReference type="Pfam" id="PF13847">
    <property type="entry name" value="Methyltransf_31"/>
    <property type="match status" value="1"/>
</dbReference>
<evidence type="ECO:0000259" key="2">
    <source>
        <dbReference type="Pfam" id="PF21302"/>
    </source>
</evidence>
<dbReference type="RefSeq" id="WP_169209059.1">
    <property type="nucleotide sequence ID" value="NZ_JAATNW010000001.1"/>
</dbReference>
<dbReference type="Gene3D" id="3.40.50.150">
    <property type="entry name" value="Vaccinia Virus protein VP39"/>
    <property type="match status" value="1"/>
</dbReference>
<dbReference type="InterPro" id="IPR016718">
    <property type="entry name" value="rRNA_m1G-MeTrfase_A_prd"/>
</dbReference>
<accession>A0ABX1QYR8</accession>
<gene>
    <name evidence="3" type="ORF">HCJ96_00420</name>
</gene>
<dbReference type="Pfam" id="PF21302">
    <property type="entry name" value="Zn_ribbon_RlmA"/>
    <property type="match status" value="1"/>
</dbReference>
<dbReference type="InterPro" id="IPR025714">
    <property type="entry name" value="Methyltranfer_dom"/>
</dbReference>
<dbReference type="PIRSF" id="PIRSF018249">
    <property type="entry name" value="MyrA_prd"/>
    <property type="match status" value="1"/>
</dbReference>
<evidence type="ECO:0000313" key="3">
    <source>
        <dbReference type="EMBL" id="NMH58486.1"/>
    </source>
</evidence>
<sequence length="285" mass="31777">MWLCPLCSQSLIRTGKTWACTNRHSFDEAKSGYLNLLPVQYKQSLEPGDNKLMVKARRLFHASGGYTPLMDKLTELITANICLNQDDTLSLFEAGCGEGSYLQNIAMSLKGKGIPVCSAGVDISKFAIEAAAKAFNQARFAVASNFKLPLPAASQDVVLQVFAPGKMIEYARILRPRGLLIMVEPGPNHLWELKQKIYSNPKQHVQQEQGSSKFTPVSTHQVSFQLELDDPDRKQGLLNMTPYVWKLTEDKRAQIENSLQSVTADFALTLWKLSLPDPKEPEHAQ</sequence>
<protein>
    <submittedName>
        <fullName evidence="3">Methyltransferase domain-containing protein</fullName>
    </submittedName>
</protein>
<dbReference type="PANTHER" id="PTHR43460">
    <property type="entry name" value="METHYLTRANSFERASE"/>
    <property type="match status" value="1"/>
</dbReference>
<feature type="domain" description="23S rRNA (guanine(745)-N(1))-methyltransferase N-terminal" evidence="2">
    <location>
        <begin position="3"/>
        <end position="44"/>
    </location>
</feature>
<evidence type="ECO:0000259" key="1">
    <source>
        <dbReference type="Pfam" id="PF13847"/>
    </source>
</evidence>
<dbReference type="InterPro" id="IPR052939">
    <property type="entry name" value="23S_rRNA_MeTrnsfrase_RlmA"/>
</dbReference>
<organism evidence="3 4">
    <name type="scientific">Alteromonas ponticola</name>
    <dbReference type="NCBI Taxonomy" id="2720613"/>
    <lineage>
        <taxon>Bacteria</taxon>
        <taxon>Pseudomonadati</taxon>
        <taxon>Pseudomonadota</taxon>
        <taxon>Gammaproteobacteria</taxon>
        <taxon>Alteromonadales</taxon>
        <taxon>Alteromonadaceae</taxon>
        <taxon>Alteromonas/Salinimonas group</taxon>
        <taxon>Alteromonas</taxon>
    </lineage>
</organism>
<evidence type="ECO:0000313" key="4">
    <source>
        <dbReference type="Proteomes" id="UP000709336"/>
    </source>
</evidence>
<keyword evidence="4" id="KW-1185">Reference proteome</keyword>
<dbReference type="InterPro" id="IPR029063">
    <property type="entry name" value="SAM-dependent_MTases_sf"/>
</dbReference>